<organism evidence="1 2">
    <name type="scientific">Rhizoctonia solani AG-3 Rhs1AP</name>
    <dbReference type="NCBI Taxonomy" id="1086054"/>
    <lineage>
        <taxon>Eukaryota</taxon>
        <taxon>Fungi</taxon>
        <taxon>Dikarya</taxon>
        <taxon>Basidiomycota</taxon>
        <taxon>Agaricomycotina</taxon>
        <taxon>Agaricomycetes</taxon>
        <taxon>Cantharellales</taxon>
        <taxon>Ceratobasidiaceae</taxon>
        <taxon>Rhizoctonia</taxon>
    </lineage>
</organism>
<evidence type="ECO:0000313" key="1">
    <source>
        <dbReference type="EMBL" id="EUC54287.1"/>
    </source>
</evidence>
<gene>
    <name evidence="1" type="ORF">RSOL_036300</name>
</gene>
<comment type="caution">
    <text evidence="1">The sequence shown here is derived from an EMBL/GenBank/DDBJ whole genome shotgun (WGS) entry which is preliminary data.</text>
</comment>
<dbReference type="AlphaFoldDB" id="X8IX80"/>
<protein>
    <submittedName>
        <fullName evidence="1">Uncharacterized protein</fullName>
    </submittedName>
</protein>
<dbReference type="OrthoDB" id="3136122at2759"/>
<evidence type="ECO:0000313" key="2">
    <source>
        <dbReference type="Proteomes" id="UP000030108"/>
    </source>
</evidence>
<dbReference type="Gene3D" id="3.40.50.1220">
    <property type="entry name" value="TPP-binding domain"/>
    <property type="match status" value="1"/>
</dbReference>
<dbReference type="EMBL" id="JATN01000322">
    <property type="protein sequence ID" value="EUC54287.1"/>
    <property type="molecule type" value="Genomic_DNA"/>
</dbReference>
<feature type="non-terminal residue" evidence="1">
    <location>
        <position position="494"/>
    </location>
</feature>
<reference evidence="2" key="1">
    <citation type="journal article" date="2014" name="Genome Announc.">
        <title>Draft genome sequence of the plant-pathogenic soil fungus Rhizoctonia solani anastomosis group 3 strain Rhs1AP.</title>
        <authorList>
            <person name="Cubeta M.A."/>
            <person name="Thomas E."/>
            <person name="Dean R.A."/>
            <person name="Jabaji S."/>
            <person name="Neate S.M."/>
            <person name="Tavantzis S."/>
            <person name="Toda T."/>
            <person name="Vilgalys R."/>
            <person name="Bharathan N."/>
            <person name="Fedorova-Abrams N."/>
            <person name="Pakala S.B."/>
            <person name="Pakala S.M."/>
            <person name="Zafar N."/>
            <person name="Joardar V."/>
            <person name="Losada L."/>
            <person name="Nierman W.C."/>
        </authorList>
    </citation>
    <scope>NUCLEOTIDE SEQUENCE [LARGE SCALE GENOMIC DNA]</scope>
    <source>
        <strain evidence="2">AG-3</strain>
    </source>
</reference>
<sequence>MLPGGKIRNKVVTAAKGADLLIIAGISLQSDEIMELVREISEEIHARYGGVVYIGSQPIRGRTTKYYVDFHLKMDVDECAKQILGVMDRLDSDASTELASDIENDKTDIWFEIISNELEGLICQEEPEDTAPRCYLCNLGLDECLLQCRRCGDHLCYTGPYPTNQTAPCIMLQVFRDEVNRPPVQEEIENFSCIHCWSQSEEGAYPHYVRTAPWVAVRERGKPAPRMVMLIYYLEQFWPQAMHLQKHIAGKWVCRGWSAHVEPVRLETLPEQGTILPNLSWEAKTYNVYIIYITHGISATKTYQVSPGTSYSAPEAPQKVWDLQLWLNRSDLVNTVMGCLNEKFTPAFLVCFLGKLTTSTANDKLLSEDVIDSWLSDDIAVSHTDLICLEKWSPPVMWLFSPFNSRPLGKELPHILTACQCKRMQRTSNQQQQKNRKVWMTSHNAAHGMHLNKVQVKVTCSLCRQMWILPSEHLTGVVYTHAGLYSSIVPFFAA</sequence>
<name>X8IX80_9AGAM</name>
<accession>X8IX80</accession>
<proteinExistence type="predicted"/>
<dbReference type="Proteomes" id="UP000030108">
    <property type="component" value="Unassembled WGS sequence"/>
</dbReference>